<evidence type="ECO:0000256" key="3">
    <source>
        <dbReference type="ARBA" id="ARBA00022692"/>
    </source>
</evidence>
<keyword evidence="3" id="KW-0812">Transmembrane</keyword>
<evidence type="ECO:0000313" key="14">
    <source>
        <dbReference type="Proteomes" id="UP001488805"/>
    </source>
</evidence>
<dbReference type="Gene3D" id="2.60.40.10">
    <property type="entry name" value="Immunoglobulins"/>
    <property type="match status" value="2"/>
</dbReference>
<dbReference type="PANTHER" id="PTHR25466">
    <property type="entry name" value="T-LYMPHOCYTE ACTIVATION ANTIGEN"/>
    <property type="match status" value="1"/>
</dbReference>
<dbReference type="Proteomes" id="UP001488805">
    <property type="component" value="Unassembled WGS sequence"/>
</dbReference>
<evidence type="ECO:0000313" key="13">
    <source>
        <dbReference type="EMBL" id="KAK9534820.1"/>
    </source>
</evidence>
<dbReference type="Pfam" id="PF07679">
    <property type="entry name" value="I-set"/>
    <property type="match status" value="1"/>
</dbReference>
<dbReference type="GO" id="GO:0042102">
    <property type="term" value="P:positive regulation of T cell proliferation"/>
    <property type="evidence" value="ECO:0007669"/>
    <property type="project" value="TreeGrafter"/>
</dbReference>
<dbReference type="InterPro" id="IPR003599">
    <property type="entry name" value="Ig_sub"/>
</dbReference>
<keyword evidence="5" id="KW-1133">Transmembrane helix</keyword>
<sequence length="248" mass="27012">MSFSSDVMTRHVFGWVSILWLTSAVSIAASQGVTLETISQVFARCGDNVTLTCDASSSGDVKSFSWLAKNKSVCQYGDNGSSEFLCESSAQPYRLTLSLLNVMPVDQGTHICKLHSTSGAKSNTTHVTVQDCVGSYGSSINGSHAECWFTGVYPIGTVHWLQGDVNFTLSASTQAEKDPHGRFNVSSSIRVKKGNLNQPYECSLWIPSARKLLSSQRIPLVEKQIRSSGCTVTLQWICMMVGIMTFMV</sequence>
<organism evidence="13 14">
    <name type="scientific">Zoarces viviparus</name>
    <name type="common">Viviparous eelpout</name>
    <name type="synonym">Blennius viviparus</name>
    <dbReference type="NCBI Taxonomy" id="48416"/>
    <lineage>
        <taxon>Eukaryota</taxon>
        <taxon>Metazoa</taxon>
        <taxon>Chordata</taxon>
        <taxon>Craniata</taxon>
        <taxon>Vertebrata</taxon>
        <taxon>Euteleostomi</taxon>
        <taxon>Actinopterygii</taxon>
        <taxon>Neopterygii</taxon>
        <taxon>Teleostei</taxon>
        <taxon>Neoteleostei</taxon>
        <taxon>Acanthomorphata</taxon>
        <taxon>Eupercaria</taxon>
        <taxon>Perciformes</taxon>
        <taxon>Cottioidei</taxon>
        <taxon>Zoarcales</taxon>
        <taxon>Zoarcidae</taxon>
        <taxon>Zoarcinae</taxon>
        <taxon>Zoarces</taxon>
    </lineage>
</organism>
<dbReference type="SMART" id="SM00409">
    <property type="entry name" value="IG"/>
    <property type="match status" value="1"/>
</dbReference>
<protein>
    <recommendedName>
        <fullName evidence="12">Ig-like domain-containing protein</fullName>
    </recommendedName>
</protein>
<dbReference type="GO" id="GO:0007166">
    <property type="term" value="P:cell surface receptor signaling pathway"/>
    <property type="evidence" value="ECO:0007669"/>
    <property type="project" value="TreeGrafter"/>
</dbReference>
<keyword evidence="10" id="KW-0393">Immunoglobulin domain</keyword>
<dbReference type="PROSITE" id="PS50835">
    <property type="entry name" value="IG_LIKE"/>
    <property type="match status" value="1"/>
</dbReference>
<gene>
    <name evidence="13" type="ORF">VZT92_007241</name>
</gene>
<keyword evidence="7" id="KW-1015">Disulfide bond</keyword>
<evidence type="ECO:0000256" key="6">
    <source>
        <dbReference type="ARBA" id="ARBA00023136"/>
    </source>
</evidence>
<keyword evidence="14" id="KW-1185">Reference proteome</keyword>
<evidence type="ECO:0000256" key="2">
    <source>
        <dbReference type="ARBA" id="ARBA00022475"/>
    </source>
</evidence>
<dbReference type="InterPro" id="IPR013783">
    <property type="entry name" value="Ig-like_fold"/>
</dbReference>
<keyword evidence="9" id="KW-0325">Glycoprotein</keyword>
<dbReference type="AlphaFoldDB" id="A0AAW1FJS2"/>
<dbReference type="InterPro" id="IPR036179">
    <property type="entry name" value="Ig-like_dom_sf"/>
</dbReference>
<keyword evidence="6" id="KW-0472">Membrane</keyword>
<evidence type="ECO:0000256" key="9">
    <source>
        <dbReference type="ARBA" id="ARBA00023180"/>
    </source>
</evidence>
<keyword evidence="8" id="KW-0675">Receptor</keyword>
<evidence type="ECO:0000256" key="4">
    <source>
        <dbReference type="ARBA" id="ARBA00022729"/>
    </source>
</evidence>
<dbReference type="GO" id="GO:0042130">
    <property type="term" value="P:negative regulation of T cell proliferation"/>
    <property type="evidence" value="ECO:0007669"/>
    <property type="project" value="TreeGrafter"/>
</dbReference>
<keyword evidence="4 11" id="KW-0732">Signal</keyword>
<dbReference type="GO" id="GO:0009897">
    <property type="term" value="C:external side of plasma membrane"/>
    <property type="evidence" value="ECO:0007669"/>
    <property type="project" value="TreeGrafter"/>
</dbReference>
<accession>A0AAW1FJS2</accession>
<feature type="signal peptide" evidence="11">
    <location>
        <begin position="1"/>
        <end position="24"/>
    </location>
</feature>
<evidence type="ECO:0000256" key="7">
    <source>
        <dbReference type="ARBA" id="ARBA00023157"/>
    </source>
</evidence>
<feature type="chain" id="PRO_5043665422" description="Ig-like domain-containing protein" evidence="11">
    <location>
        <begin position="25"/>
        <end position="248"/>
    </location>
</feature>
<evidence type="ECO:0000256" key="8">
    <source>
        <dbReference type="ARBA" id="ARBA00023170"/>
    </source>
</evidence>
<comment type="caution">
    <text evidence="13">The sequence shown here is derived from an EMBL/GenBank/DDBJ whole genome shotgun (WGS) entry which is preliminary data.</text>
</comment>
<dbReference type="SUPFAM" id="SSF48726">
    <property type="entry name" value="Immunoglobulin"/>
    <property type="match status" value="2"/>
</dbReference>
<keyword evidence="2" id="KW-1003">Cell membrane</keyword>
<reference evidence="13 14" key="1">
    <citation type="journal article" date="2024" name="Genome Biol. Evol.">
        <title>Chromosome-level genome assembly of the viviparous eelpout Zoarces viviparus.</title>
        <authorList>
            <person name="Fuhrmann N."/>
            <person name="Brasseur M.V."/>
            <person name="Bakowski C.E."/>
            <person name="Podsiadlowski L."/>
            <person name="Prost S."/>
            <person name="Krehenwinkel H."/>
            <person name="Mayer C."/>
        </authorList>
    </citation>
    <scope>NUCLEOTIDE SEQUENCE [LARGE SCALE GENOMIC DNA]</scope>
    <source>
        <strain evidence="13">NO-MEL_2022_Ind0_liver</strain>
    </source>
</reference>
<comment type="subcellular location">
    <subcellularLocation>
        <location evidence="1">Cell membrane</location>
        <topology evidence="1">Single-pass type I membrane protein</topology>
    </subcellularLocation>
</comment>
<evidence type="ECO:0000256" key="10">
    <source>
        <dbReference type="ARBA" id="ARBA00023319"/>
    </source>
</evidence>
<name>A0AAW1FJS2_ZOAVI</name>
<evidence type="ECO:0000256" key="1">
    <source>
        <dbReference type="ARBA" id="ARBA00004251"/>
    </source>
</evidence>
<dbReference type="InterPro" id="IPR013098">
    <property type="entry name" value="Ig_I-set"/>
</dbReference>
<evidence type="ECO:0000259" key="12">
    <source>
        <dbReference type="PROSITE" id="PS50835"/>
    </source>
</evidence>
<feature type="domain" description="Ig-like" evidence="12">
    <location>
        <begin position="46"/>
        <end position="128"/>
    </location>
</feature>
<dbReference type="InterPro" id="IPR051713">
    <property type="entry name" value="T-cell_Activation_Regulation"/>
</dbReference>
<proteinExistence type="predicted"/>
<dbReference type="GO" id="GO:0006955">
    <property type="term" value="P:immune response"/>
    <property type="evidence" value="ECO:0007669"/>
    <property type="project" value="TreeGrafter"/>
</dbReference>
<dbReference type="PANTHER" id="PTHR25466:SF3">
    <property type="entry name" value="PROGRAMMED CELL DEATH 1 LIGAND 1"/>
    <property type="match status" value="1"/>
</dbReference>
<evidence type="ECO:0000256" key="5">
    <source>
        <dbReference type="ARBA" id="ARBA00022989"/>
    </source>
</evidence>
<dbReference type="InterPro" id="IPR007110">
    <property type="entry name" value="Ig-like_dom"/>
</dbReference>
<dbReference type="GO" id="GO:0031295">
    <property type="term" value="P:T cell costimulation"/>
    <property type="evidence" value="ECO:0007669"/>
    <property type="project" value="TreeGrafter"/>
</dbReference>
<dbReference type="GO" id="GO:0071222">
    <property type="term" value="P:cellular response to lipopolysaccharide"/>
    <property type="evidence" value="ECO:0007669"/>
    <property type="project" value="TreeGrafter"/>
</dbReference>
<dbReference type="EMBL" id="JBCEZU010000056">
    <property type="protein sequence ID" value="KAK9534820.1"/>
    <property type="molecule type" value="Genomic_DNA"/>
</dbReference>
<evidence type="ECO:0000256" key="11">
    <source>
        <dbReference type="SAM" id="SignalP"/>
    </source>
</evidence>